<dbReference type="OMA" id="SCRENSA"/>
<dbReference type="InterPro" id="IPR001846">
    <property type="entry name" value="VWF_type-D"/>
</dbReference>
<dbReference type="PANTHER" id="PTHR11339">
    <property type="entry name" value="EXTRACELLULAR MATRIX GLYCOPROTEIN RELATED"/>
    <property type="match status" value="1"/>
</dbReference>
<dbReference type="Pfam" id="PF00094">
    <property type="entry name" value="VWD"/>
    <property type="match status" value="1"/>
</dbReference>
<dbReference type="AlphaFoldDB" id="A0A401Q608"/>
<reference evidence="4 5" key="1">
    <citation type="journal article" date="2018" name="Nat. Ecol. Evol.">
        <title>Shark genomes provide insights into elasmobranch evolution and the origin of vertebrates.</title>
        <authorList>
            <person name="Hara Y"/>
            <person name="Yamaguchi K"/>
            <person name="Onimaru K"/>
            <person name="Kadota M"/>
            <person name="Koyanagi M"/>
            <person name="Keeley SD"/>
            <person name="Tatsumi K"/>
            <person name="Tanaka K"/>
            <person name="Motone F"/>
            <person name="Kageyama Y"/>
            <person name="Nozu R"/>
            <person name="Adachi N"/>
            <person name="Nishimura O"/>
            <person name="Nakagawa R"/>
            <person name="Tanegashima C"/>
            <person name="Kiyatake I"/>
            <person name="Matsumoto R"/>
            <person name="Murakumo K"/>
            <person name="Nishida K"/>
            <person name="Terakita A"/>
            <person name="Kuratani S"/>
            <person name="Sato K"/>
            <person name="Hyodo S Kuraku.S."/>
        </authorList>
    </citation>
    <scope>NUCLEOTIDE SEQUENCE [LARGE SCALE GENOMIC DNA]</scope>
</reference>
<evidence type="ECO:0000256" key="1">
    <source>
        <dbReference type="ARBA" id="ARBA00023157"/>
    </source>
</evidence>
<evidence type="ECO:0000259" key="3">
    <source>
        <dbReference type="PROSITE" id="PS51233"/>
    </source>
</evidence>
<dbReference type="InterPro" id="IPR014853">
    <property type="entry name" value="VWF/SSPO/ZAN-like_Cys-rich_dom"/>
</dbReference>
<feature type="domain" description="VWFD" evidence="3">
    <location>
        <begin position="1"/>
        <end position="99"/>
    </location>
</feature>
<evidence type="ECO:0000256" key="2">
    <source>
        <dbReference type="ARBA" id="ARBA00023180"/>
    </source>
</evidence>
<keyword evidence="1" id="KW-1015">Disulfide bond</keyword>
<dbReference type="FunFam" id="2.10.25.10:FF:000055">
    <property type="entry name" value="alpha-tectorin isoform X1"/>
    <property type="match status" value="1"/>
</dbReference>
<dbReference type="SMART" id="SM00832">
    <property type="entry name" value="C8"/>
    <property type="match status" value="1"/>
</dbReference>
<dbReference type="Proteomes" id="UP000288216">
    <property type="component" value="Unassembled WGS sequence"/>
</dbReference>
<dbReference type="Pfam" id="PF01826">
    <property type="entry name" value="TIL"/>
    <property type="match status" value="1"/>
</dbReference>
<dbReference type="SUPFAM" id="SSF57567">
    <property type="entry name" value="Serine protease inhibitors"/>
    <property type="match status" value="1"/>
</dbReference>
<dbReference type="InterPro" id="IPR050780">
    <property type="entry name" value="Mucin_vWF_Thrombospondin_sf"/>
</dbReference>
<keyword evidence="5" id="KW-1185">Reference proteome</keyword>
<proteinExistence type="predicted"/>
<feature type="non-terminal residue" evidence="4">
    <location>
        <position position="1"/>
    </location>
</feature>
<dbReference type="EMBL" id="BFAA01027543">
    <property type="protein sequence ID" value="GCB80795.1"/>
    <property type="molecule type" value="Genomic_DNA"/>
</dbReference>
<protein>
    <recommendedName>
        <fullName evidence="3">VWFD domain-containing protein</fullName>
    </recommendedName>
</protein>
<comment type="caution">
    <text evidence="4">The sequence shown here is derived from an EMBL/GenBank/DDBJ whole genome shotgun (WGS) entry which is preliminary data.</text>
</comment>
<organism evidence="4 5">
    <name type="scientific">Scyliorhinus torazame</name>
    <name type="common">Cloudy catshark</name>
    <name type="synonym">Catulus torazame</name>
    <dbReference type="NCBI Taxonomy" id="75743"/>
    <lineage>
        <taxon>Eukaryota</taxon>
        <taxon>Metazoa</taxon>
        <taxon>Chordata</taxon>
        <taxon>Craniata</taxon>
        <taxon>Vertebrata</taxon>
        <taxon>Chondrichthyes</taxon>
        <taxon>Elasmobranchii</taxon>
        <taxon>Galeomorphii</taxon>
        <taxon>Galeoidea</taxon>
        <taxon>Carcharhiniformes</taxon>
        <taxon>Scyliorhinidae</taxon>
        <taxon>Scyliorhinus</taxon>
    </lineage>
</organism>
<dbReference type="Pfam" id="PF08742">
    <property type="entry name" value="C8"/>
    <property type="match status" value="1"/>
</dbReference>
<dbReference type="Gene3D" id="2.10.25.10">
    <property type="entry name" value="Laminin"/>
    <property type="match status" value="1"/>
</dbReference>
<dbReference type="PANTHER" id="PTHR11339:SF374">
    <property type="entry name" value="ZONADHESIN"/>
    <property type="match status" value="1"/>
</dbReference>
<gene>
    <name evidence="4" type="ORF">scyTo_0023242</name>
</gene>
<sequence length="258" mass="27400">VNAEAFNLPVSLESGKITLSQSGSAALLQTDFGLRVSYDWNHYVVVSVPGIYSGSLCGLCGNFNGDGGDDFVSPNGTALPAASAFGNSWKTATSGATCRDDTDAPVPLCTEADRRVYTSESSCGVLTDTRGPFRQCHSVLSPITYSENCIFDLCALAGMHETLCQAIESYVAECQRRGVSIEDWRNATGCEIACPMHSHYNSCSSACPASCADTTAHLRCSQPCTESCQCDDGYILSGSRCVALSQCGCSFQGHYYSK</sequence>
<keyword evidence="2" id="KW-0325">Glycoprotein</keyword>
<accession>A0A401Q608</accession>
<dbReference type="GO" id="GO:0005615">
    <property type="term" value="C:extracellular space"/>
    <property type="evidence" value="ECO:0007669"/>
    <property type="project" value="TreeGrafter"/>
</dbReference>
<dbReference type="CDD" id="cd19941">
    <property type="entry name" value="TIL"/>
    <property type="match status" value="1"/>
</dbReference>
<dbReference type="OrthoDB" id="5945029at2759"/>
<evidence type="ECO:0000313" key="4">
    <source>
        <dbReference type="EMBL" id="GCB80795.1"/>
    </source>
</evidence>
<feature type="non-terminal residue" evidence="4">
    <location>
        <position position="258"/>
    </location>
</feature>
<dbReference type="InterPro" id="IPR036084">
    <property type="entry name" value="Ser_inhib-like_sf"/>
</dbReference>
<dbReference type="GO" id="GO:0031012">
    <property type="term" value="C:extracellular matrix"/>
    <property type="evidence" value="ECO:0007669"/>
    <property type="project" value="TreeGrafter"/>
</dbReference>
<dbReference type="InterPro" id="IPR002919">
    <property type="entry name" value="TIL_dom"/>
</dbReference>
<evidence type="ECO:0000313" key="5">
    <source>
        <dbReference type="Proteomes" id="UP000288216"/>
    </source>
</evidence>
<name>A0A401Q608_SCYTO</name>
<dbReference type="STRING" id="75743.A0A401Q608"/>
<dbReference type="PROSITE" id="PS51233">
    <property type="entry name" value="VWFD"/>
    <property type="match status" value="1"/>
</dbReference>